<evidence type="ECO:0000313" key="2">
    <source>
        <dbReference type="EMBL" id="CAI5444096.1"/>
    </source>
</evidence>
<feature type="transmembrane region" description="Helical" evidence="1">
    <location>
        <begin position="21"/>
        <end position="42"/>
    </location>
</feature>
<feature type="transmembrane region" description="Helical" evidence="1">
    <location>
        <begin position="54"/>
        <end position="74"/>
    </location>
</feature>
<accession>A0A9P1IHA2</accession>
<gene>
    <name evidence="2" type="ORF">CAMP_LOCUS6733</name>
</gene>
<keyword evidence="1" id="KW-0812">Transmembrane</keyword>
<protein>
    <submittedName>
        <fullName evidence="2">Uncharacterized protein</fullName>
    </submittedName>
</protein>
<reference evidence="2" key="1">
    <citation type="submission" date="2022-11" db="EMBL/GenBank/DDBJ databases">
        <authorList>
            <person name="Kikuchi T."/>
        </authorList>
    </citation>
    <scope>NUCLEOTIDE SEQUENCE</scope>
    <source>
        <strain evidence="2">PS1010</strain>
    </source>
</reference>
<proteinExistence type="predicted"/>
<dbReference type="AlphaFoldDB" id="A0A9P1IHA2"/>
<organism evidence="2 3">
    <name type="scientific">Caenorhabditis angaria</name>
    <dbReference type="NCBI Taxonomy" id="860376"/>
    <lineage>
        <taxon>Eukaryota</taxon>
        <taxon>Metazoa</taxon>
        <taxon>Ecdysozoa</taxon>
        <taxon>Nematoda</taxon>
        <taxon>Chromadorea</taxon>
        <taxon>Rhabditida</taxon>
        <taxon>Rhabditina</taxon>
        <taxon>Rhabditomorpha</taxon>
        <taxon>Rhabditoidea</taxon>
        <taxon>Rhabditidae</taxon>
        <taxon>Peloderinae</taxon>
        <taxon>Caenorhabditis</taxon>
    </lineage>
</organism>
<sequence>MKIMHLNQKLRTNKKVIEPVNCCNIPITHAVFIFQSLIIILFLTCAISTLNGTFYLVGALIQILITIGFTFEILRFIVFHIFLQTLGSVTAGYVFCSLFFRYNYDPSFSRDFPEITDVHIWIFAVLLIANSYYMKLIHDLYDFLEEKHERAQEIAEIEKCVV</sequence>
<dbReference type="EMBL" id="CANHGI010000003">
    <property type="protein sequence ID" value="CAI5444096.1"/>
    <property type="molecule type" value="Genomic_DNA"/>
</dbReference>
<feature type="transmembrane region" description="Helical" evidence="1">
    <location>
        <begin position="81"/>
        <end position="100"/>
    </location>
</feature>
<dbReference type="Proteomes" id="UP001152747">
    <property type="component" value="Unassembled WGS sequence"/>
</dbReference>
<keyword evidence="3" id="KW-1185">Reference proteome</keyword>
<evidence type="ECO:0000313" key="3">
    <source>
        <dbReference type="Proteomes" id="UP001152747"/>
    </source>
</evidence>
<keyword evidence="1" id="KW-0472">Membrane</keyword>
<name>A0A9P1IHA2_9PELO</name>
<keyword evidence="1" id="KW-1133">Transmembrane helix</keyword>
<comment type="caution">
    <text evidence="2">The sequence shown here is derived from an EMBL/GenBank/DDBJ whole genome shotgun (WGS) entry which is preliminary data.</text>
</comment>
<feature type="transmembrane region" description="Helical" evidence="1">
    <location>
        <begin position="120"/>
        <end position="137"/>
    </location>
</feature>
<evidence type="ECO:0000256" key="1">
    <source>
        <dbReference type="SAM" id="Phobius"/>
    </source>
</evidence>